<dbReference type="InterPro" id="IPR038297">
    <property type="entry name" value="CcmH/CycL/NrfF/Ccl2_sf"/>
</dbReference>
<evidence type="ECO:0000256" key="5">
    <source>
        <dbReference type="ARBA" id="ARBA00022748"/>
    </source>
</evidence>
<organism evidence="9 10">
    <name type="scientific">Roseicyclus elongatus DSM 19469</name>
    <dbReference type="NCBI Taxonomy" id="1294273"/>
    <lineage>
        <taxon>Bacteria</taxon>
        <taxon>Pseudomonadati</taxon>
        <taxon>Pseudomonadota</taxon>
        <taxon>Alphaproteobacteria</taxon>
        <taxon>Rhodobacterales</taxon>
        <taxon>Roseobacteraceae</taxon>
        <taxon>Roseicyclus</taxon>
    </lineage>
</organism>
<dbReference type="eggNOG" id="COG3088">
    <property type="taxonomic scope" value="Bacteria"/>
</dbReference>
<keyword evidence="7" id="KW-0472">Membrane</keyword>
<dbReference type="InterPro" id="IPR005616">
    <property type="entry name" value="CcmH/CycL/Ccl2/NrfF_N"/>
</dbReference>
<proteinExistence type="inferred from homology"/>
<comment type="function">
    <text evidence="7">Possible subunit of a heme lyase.</text>
</comment>
<keyword evidence="7" id="KW-0812">Transmembrane</keyword>
<gene>
    <name evidence="9" type="ORF">roselon_02995</name>
</gene>
<keyword evidence="7" id="KW-1133">Transmembrane helix</keyword>
<protein>
    <recommendedName>
        <fullName evidence="7">Cytochrome c-type biogenesis protein</fullName>
    </recommendedName>
</protein>
<evidence type="ECO:0000259" key="8">
    <source>
        <dbReference type="Pfam" id="PF03918"/>
    </source>
</evidence>
<dbReference type="GO" id="GO:0016829">
    <property type="term" value="F:lyase activity"/>
    <property type="evidence" value="ECO:0007669"/>
    <property type="project" value="UniProtKB-KW"/>
</dbReference>
<evidence type="ECO:0000256" key="2">
    <source>
        <dbReference type="ARBA" id="ARBA00022617"/>
    </source>
</evidence>
<keyword evidence="5" id="KW-0201">Cytochrome c-type biogenesis</keyword>
<evidence type="ECO:0000256" key="7">
    <source>
        <dbReference type="RuleBase" id="RU364112"/>
    </source>
</evidence>
<dbReference type="Pfam" id="PF03918">
    <property type="entry name" value="CcmH"/>
    <property type="match status" value="1"/>
</dbReference>
<dbReference type="AlphaFoldDB" id="W8S8H1"/>
<evidence type="ECO:0000256" key="6">
    <source>
        <dbReference type="ARBA" id="ARBA00023004"/>
    </source>
</evidence>
<keyword evidence="6 7" id="KW-0408">Iron</keyword>
<evidence type="ECO:0000256" key="4">
    <source>
        <dbReference type="ARBA" id="ARBA00022729"/>
    </source>
</evidence>
<sequence>MMCLSRILARIVHGLRGLFARGAAILAVLMVVTASPVLAVQADEVLDDPVLEERARDISANLRCVVCRGESIDESNATVARDLRLLVRERLVEGDSDEQVISYIVDRYGEYVLMRPTFGGANILLWAAGPLMLLIGIGLAAAYLRRRAQATAPTEAALSAEEQARLKEIMGDGPSA</sequence>
<dbReference type="STRING" id="1294273.roselon_02995"/>
<dbReference type="PANTHER" id="PTHR47870:SF1">
    <property type="entry name" value="CYTOCHROME C-TYPE BIOGENESIS PROTEIN CCMH"/>
    <property type="match status" value="1"/>
</dbReference>
<dbReference type="PATRIC" id="fig|1294273.3.peg.2957"/>
<dbReference type="KEGG" id="red:roselon_02995"/>
<evidence type="ECO:0000256" key="1">
    <source>
        <dbReference type="ARBA" id="ARBA00010342"/>
    </source>
</evidence>
<keyword evidence="4 7" id="KW-0732">Signal</keyword>
<evidence type="ECO:0000313" key="9">
    <source>
        <dbReference type="EMBL" id="AHM05276.1"/>
    </source>
</evidence>
<feature type="domain" description="CcmH/CycL/Ccl2/NrfF N-terminal" evidence="8">
    <location>
        <begin position="28"/>
        <end position="170"/>
    </location>
</feature>
<name>W8S8H1_9RHOB</name>
<dbReference type="Gene3D" id="1.10.8.640">
    <property type="entry name" value="Cytochrome C biogenesis protein"/>
    <property type="match status" value="1"/>
</dbReference>
<keyword evidence="9" id="KW-0456">Lyase</keyword>
<keyword evidence="2 7" id="KW-0349">Heme</keyword>
<dbReference type="CDD" id="cd16378">
    <property type="entry name" value="CcmH_N"/>
    <property type="match status" value="1"/>
</dbReference>
<dbReference type="InterPro" id="IPR051263">
    <property type="entry name" value="C-type_cytochrome_biogenesis"/>
</dbReference>
<keyword evidence="3 7" id="KW-0479">Metal-binding</keyword>
<dbReference type="GO" id="GO:0005886">
    <property type="term" value="C:plasma membrane"/>
    <property type="evidence" value="ECO:0007669"/>
    <property type="project" value="TreeGrafter"/>
</dbReference>
<keyword evidence="10" id="KW-1185">Reference proteome</keyword>
<dbReference type="GO" id="GO:0017004">
    <property type="term" value="P:cytochrome complex assembly"/>
    <property type="evidence" value="ECO:0007669"/>
    <property type="project" value="UniProtKB-KW"/>
</dbReference>
<feature type="transmembrane region" description="Helical" evidence="7">
    <location>
        <begin position="123"/>
        <end position="144"/>
    </location>
</feature>
<dbReference type="Proteomes" id="UP000019593">
    <property type="component" value="Chromosome"/>
</dbReference>
<evidence type="ECO:0000313" key="10">
    <source>
        <dbReference type="Proteomes" id="UP000019593"/>
    </source>
</evidence>
<accession>W8S8H1</accession>
<reference evidence="9 10" key="1">
    <citation type="submission" date="2013-03" db="EMBL/GenBank/DDBJ databases">
        <authorList>
            <person name="Fiebig A."/>
            <person name="Goeker M."/>
            <person name="Klenk H.-P.P."/>
        </authorList>
    </citation>
    <scope>NUCLEOTIDE SEQUENCE [LARGE SCALE GENOMIC DNA]</scope>
    <source>
        <strain evidence="10">DSM 19469</strain>
    </source>
</reference>
<dbReference type="EMBL" id="CP004372">
    <property type="protein sequence ID" value="AHM05276.1"/>
    <property type="molecule type" value="Genomic_DNA"/>
</dbReference>
<dbReference type="HOGENOM" id="CLU_107187_2_0_5"/>
<comment type="similarity">
    <text evidence="1 7">Belongs to the CcmH/CycL/Ccl2/NrfF family.</text>
</comment>
<evidence type="ECO:0000256" key="3">
    <source>
        <dbReference type="ARBA" id="ARBA00022723"/>
    </source>
</evidence>
<dbReference type="GO" id="GO:0046872">
    <property type="term" value="F:metal ion binding"/>
    <property type="evidence" value="ECO:0007669"/>
    <property type="project" value="UniProtKB-KW"/>
</dbReference>
<dbReference type="PANTHER" id="PTHR47870">
    <property type="entry name" value="CYTOCHROME C-TYPE BIOGENESIS PROTEIN CCMH"/>
    <property type="match status" value="1"/>
</dbReference>